<dbReference type="Proteomes" id="UP000325684">
    <property type="component" value="Unassembled WGS sequence"/>
</dbReference>
<dbReference type="OrthoDB" id="978976at2"/>
<evidence type="ECO:0008006" key="3">
    <source>
        <dbReference type="Google" id="ProtNLM"/>
    </source>
</evidence>
<evidence type="ECO:0000313" key="2">
    <source>
        <dbReference type="Proteomes" id="UP000325684"/>
    </source>
</evidence>
<accession>A0A5N3PC28</accession>
<dbReference type="EMBL" id="VCMV01000013">
    <property type="protein sequence ID" value="KAB0267263.1"/>
    <property type="molecule type" value="Genomic_DNA"/>
</dbReference>
<evidence type="ECO:0000313" key="1">
    <source>
        <dbReference type="EMBL" id="KAB0267263.1"/>
    </source>
</evidence>
<protein>
    <recommendedName>
        <fullName evidence="3">HNH endonuclease</fullName>
    </recommendedName>
</protein>
<dbReference type="AlphaFoldDB" id="A0A5N3PC28"/>
<keyword evidence="2" id="KW-1185">Reference proteome</keyword>
<reference evidence="1 2" key="1">
    <citation type="journal article" date="2019" name="Microorganisms">
        <title>Genome Insights into the Novel Species Microvirga brassicacearum, a Rapeseed Endophyte with Biotechnological Potential.</title>
        <authorList>
            <person name="Jimenez-Gomez A."/>
            <person name="Saati-Santamaria Z."/>
            <person name="Igual J.M."/>
            <person name="Rivas R."/>
            <person name="Mateos P.F."/>
            <person name="Garcia-Fraile P."/>
        </authorList>
    </citation>
    <scope>NUCLEOTIDE SEQUENCE [LARGE SCALE GENOMIC DNA]</scope>
    <source>
        <strain evidence="1 2">CDVBN77</strain>
    </source>
</reference>
<organism evidence="1 2">
    <name type="scientific">Microvirga brassicacearum</name>
    <dbReference type="NCBI Taxonomy" id="2580413"/>
    <lineage>
        <taxon>Bacteria</taxon>
        <taxon>Pseudomonadati</taxon>
        <taxon>Pseudomonadota</taxon>
        <taxon>Alphaproteobacteria</taxon>
        <taxon>Hyphomicrobiales</taxon>
        <taxon>Methylobacteriaceae</taxon>
        <taxon>Microvirga</taxon>
    </lineage>
</organism>
<name>A0A5N3PC28_9HYPH</name>
<gene>
    <name evidence="1" type="ORF">FEZ63_08015</name>
</gene>
<proteinExistence type="predicted"/>
<comment type="caution">
    <text evidence="1">The sequence shown here is derived from an EMBL/GenBank/DDBJ whole genome shotgun (WGS) entry which is preliminary data.</text>
</comment>
<sequence>MVVNKVGRRSRFNRTPTADIGRAKRQVAVAPKVALWPRVLEEPQWADSGLAALGTARRIADLQANRAKVPDWQITQRKIKYRRLGRMFEVKGFDPHNDYVMIKVERAVDGDNIRARRCFVCGDQPTTGVGEHVFPKWLQTRFGLFDERLTLINGTFIPYRSLTVPCCAECNTGFLSRIETEVQEIVERGSVETSADRLSVARWMAKILVGILVKETALLLDRKDPTLGNIVTADFISELVHCQLLLQSARKPARFGALHGTFPFTLYWYRIDGLENGFDLSTDIVGQSIAMRVGKLGLAFVNDGGLQMIHGEKGPYGLEGVTVLPHQFGELAARVHTKASLRDATHFYLNSETPTHLTIEQQDVRPFTSTTLAGGEMQVFQPWDSWKFSVRAAQVTRLEESVFMDTITGREMTTLTNLL</sequence>